<dbReference type="HAMAP" id="MF_02087">
    <property type="entry name" value="PLP_homeostasis"/>
    <property type="match status" value="1"/>
</dbReference>
<dbReference type="PANTHER" id="PTHR10146:SF14">
    <property type="entry name" value="PYRIDOXAL PHOSPHATE HOMEOSTASIS PROTEIN"/>
    <property type="match status" value="1"/>
</dbReference>
<keyword evidence="1" id="KW-0663">Pyridoxal phosphate</keyword>
<dbReference type="PANTHER" id="PTHR10146">
    <property type="entry name" value="PROLINE SYNTHETASE CO-TRANSCRIBED BACTERIAL HOMOLOG PROTEIN"/>
    <property type="match status" value="1"/>
</dbReference>
<dbReference type="EMBL" id="UOGK01000726">
    <property type="protein sequence ID" value="VAX42611.1"/>
    <property type="molecule type" value="Genomic_DNA"/>
</dbReference>
<organism evidence="3">
    <name type="scientific">hydrothermal vent metagenome</name>
    <dbReference type="NCBI Taxonomy" id="652676"/>
    <lineage>
        <taxon>unclassified sequences</taxon>
        <taxon>metagenomes</taxon>
        <taxon>ecological metagenomes</taxon>
    </lineage>
</organism>
<dbReference type="SUPFAM" id="SSF51419">
    <property type="entry name" value="PLP-binding barrel"/>
    <property type="match status" value="1"/>
</dbReference>
<gene>
    <name evidence="3" type="ORF">MNBD_PLANCTO03-1724</name>
</gene>
<evidence type="ECO:0000259" key="2">
    <source>
        <dbReference type="Pfam" id="PF01168"/>
    </source>
</evidence>
<dbReference type="Pfam" id="PF01168">
    <property type="entry name" value="Ala_racemase_N"/>
    <property type="match status" value="1"/>
</dbReference>
<dbReference type="CDD" id="cd00635">
    <property type="entry name" value="PLPDE_III_YBL036c_like"/>
    <property type="match status" value="1"/>
</dbReference>
<evidence type="ECO:0000256" key="1">
    <source>
        <dbReference type="ARBA" id="ARBA00022898"/>
    </source>
</evidence>
<evidence type="ECO:0000313" key="3">
    <source>
        <dbReference type="EMBL" id="VAX42611.1"/>
    </source>
</evidence>
<feature type="domain" description="Alanine racemase N-terminal" evidence="2">
    <location>
        <begin position="118"/>
        <end position="273"/>
    </location>
</feature>
<dbReference type="NCBIfam" id="TIGR00044">
    <property type="entry name" value="YggS family pyridoxal phosphate-dependent enzyme"/>
    <property type="match status" value="1"/>
</dbReference>
<dbReference type="InterPro" id="IPR001608">
    <property type="entry name" value="Ala_racemase_N"/>
</dbReference>
<name>A0A3B1DUN7_9ZZZZ</name>
<dbReference type="PIRSF" id="PIRSF004848">
    <property type="entry name" value="YBL036c_PLPDEIII"/>
    <property type="match status" value="1"/>
</dbReference>
<dbReference type="GO" id="GO:0030170">
    <property type="term" value="F:pyridoxal phosphate binding"/>
    <property type="evidence" value="ECO:0007669"/>
    <property type="project" value="InterPro"/>
</dbReference>
<reference evidence="3" key="1">
    <citation type="submission" date="2018-06" db="EMBL/GenBank/DDBJ databases">
        <authorList>
            <person name="Zhirakovskaya E."/>
        </authorList>
    </citation>
    <scope>NUCLEOTIDE SEQUENCE</scope>
</reference>
<dbReference type="InterPro" id="IPR011078">
    <property type="entry name" value="PyrdxlP_homeostasis"/>
</dbReference>
<dbReference type="InterPro" id="IPR029066">
    <property type="entry name" value="PLP-binding_barrel"/>
</dbReference>
<dbReference type="AlphaFoldDB" id="A0A3B1DUN7"/>
<sequence>MQGSGTPTMAETLAERYHQTCERVAAAAIRSGRRPEDVILVAVTKHAEPEDIRGLLELGHRDFGENRVQQLVQRAAMVEEFLHRLRVHPKGQQDRVVRETAAKVVLNGQTPGSIPDSVRWHMIGHLQRNKARKVAQFCRLIHSVDSLRLAEEVQQIALRSEEPVEVLVQINCSFEDQKSGCPIAAARSLAEQIDTMINVRVRGVMTMAAATDASEHARATFTRCREVYEDIRSRGVGEGRFNILSMGMTSDFEVAIEEGANIVRVGTAIFGESQTEDTDS</sequence>
<accession>A0A3B1DUN7</accession>
<dbReference type="PROSITE" id="PS01211">
    <property type="entry name" value="UPF0001"/>
    <property type="match status" value="1"/>
</dbReference>
<proteinExistence type="inferred from homology"/>
<protein>
    <submittedName>
        <fullName evidence="3">UPF0001 protein YggS</fullName>
    </submittedName>
</protein>
<dbReference type="Gene3D" id="3.20.20.10">
    <property type="entry name" value="Alanine racemase"/>
    <property type="match status" value="1"/>
</dbReference>